<dbReference type="OrthoDB" id="2803783at2759"/>
<name>A0A4S8KVH4_DENBC</name>
<sequence>MSDKVAFDPSMLEGKIERVIGALEARCPSIAILHPSPLQTPPLTPSQAQPSQVPETPKSTTPVPSPSKQPELKSPPPSQSPVKTPAKSLAVTSTVPAESPVTAPTSSAKAPKSIPSILAENLMPDLTSPADSPTDSADQRKELGPAKASNTAGPSKRPLPDEHVSFKGKLPAWVQSLKDYLTQDYDGGDCKKEWEDVIDSLVTLGATFKFKNSQKSVLTTSWPDTVGAWIKSARKDSIPKEIKGTEPMTFGNDVLEWWNATRCDRTFV</sequence>
<proteinExistence type="predicted"/>
<dbReference type="Proteomes" id="UP000297245">
    <property type="component" value="Unassembled WGS sequence"/>
</dbReference>
<evidence type="ECO:0000313" key="3">
    <source>
        <dbReference type="Proteomes" id="UP000297245"/>
    </source>
</evidence>
<keyword evidence="3" id="KW-1185">Reference proteome</keyword>
<organism evidence="2 3">
    <name type="scientific">Dendrothele bispora (strain CBS 962.96)</name>
    <dbReference type="NCBI Taxonomy" id="1314807"/>
    <lineage>
        <taxon>Eukaryota</taxon>
        <taxon>Fungi</taxon>
        <taxon>Dikarya</taxon>
        <taxon>Basidiomycota</taxon>
        <taxon>Agaricomycotina</taxon>
        <taxon>Agaricomycetes</taxon>
        <taxon>Agaricomycetidae</taxon>
        <taxon>Agaricales</taxon>
        <taxon>Agaricales incertae sedis</taxon>
        <taxon>Dendrothele</taxon>
    </lineage>
</organism>
<protein>
    <submittedName>
        <fullName evidence="2">Uncharacterized protein</fullName>
    </submittedName>
</protein>
<feature type="compositionally biased region" description="Pro residues" evidence="1">
    <location>
        <begin position="63"/>
        <end position="79"/>
    </location>
</feature>
<evidence type="ECO:0000256" key="1">
    <source>
        <dbReference type="SAM" id="MobiDB-lite"/>
    </source>
</evidence>
<feature type="compositionally biased region" description="Low complexity" evidence="1">
    <location>
        <begin position="45"/>
        <end position="62"/>
    </location>
</feature>
<dbReference type="AlphaFoldDB" id="A0A4S8KVH4"/>
<reference evidence="2 3" key="1">
    <citation type="journal article" date="2019" name="Nat. Ecol. Evol.">
        <title>Megaphylogeny resolves global patterns of mushroom evolution.</title>
        <authorList>
            <person name="Varga T."/>
            <person name="Krizsan K."/>
            <person name="Foldi C."/>
            <person name="Dima B."/>
            <person name="Sanchez-Garcia M."/>
            <person name="Sanchez-Ramirez S."/>
            <person name="Szollosi G.J."/>
            <person name="Szarkandi J.G."/>
            <person name="Papp V."/>
            <person name="Albert L."/>
            <person name="Andreopoulos W."/>
            <person name="Angelini C."/>
            <person name="Antonin V."/>
            <person name="Barry K.W."/>
            <person name="Bougher N.L."/>
            <person name="Buchanan P."/>
            <person name="Buyck B."/>
            <person name="Bense V."/>
            <person name="Catcheside P."/>
            <person name="Chovatia M."/>
            <person name="Cooper J."/>
            <person name="Damon W."/>
            <person name="Desjardin D."/>
            <person name="Finy P."/>
            <person name="Geml J."/>
            <person name="Haridas S."/>
            <person name="Hughes K."/>
            <person name="Justo A."/>
            <person name="Karasinski D."/>
            <person name="Kautmanova I."/>
            <person name="Kiss B."/>
            <person name="Kocsube S."/>
            <person name="Kotiranta H."/>
            <person name="LaButti K.M."/>
            <person name="Lechner B.E."/>
            <person name="Liimatainen K."/>
            <person name="Lipzen A."/>
            <person name="Lukacs Z."/>
            <person name="Mihaltcheva S."/>
            <person name="Morgado L.N."/>
            <person name="Niskanen T."/>
            <person name="Noordeloos M.E."/>
            <person name="Ohm R.A."/>
            <person name="Ortiz-Santana B."/>
            <person name="Ovrebo C."/>
            <person name="Racz N."/>
            <person name="Riley R."/>
            <person name="Savchenko A."/>
            <person name="Shiryaev A."/>
            <person name="Soop K."/>
            <person name="Spirin V."/>
            <person name="Szebenyi C."/>
            <person name="Tomsovsky M."/>
            <person name="Tulloss R.E."/>
            <person name="Uehling J."/>
            <person name="Grigoriev I.V."/>
            <person name="Vagvolgyi C."/>
            <person name="Papp T."/>
            <person name="Martin F.M."/>
            <person name="Miettinen O."/>
            <person name="Hibbett D.S."/>
            <person name="Nagy L.G."/>
        </authorList>
    </citation>
    <scope>NUCLEOTIDE SEQUENCE [LARGE SCALE GENOMIC DNA]</scope>
    <source>
        <strain evidence="2 3">CBS 962.96</strain>
    </source>
</reference>
<feature type="compositionally biased region" description="Polar residues" evidence="1">
    <location>
        <begin position="90"/>
        <end position="108"/>
    </location>
</feature>
<evidence type="ECO:0000313" key="2">
    <source>
        <dbReference type="EMBL" id="THU79926.1"/>
    </source>
</evidence>
<gene>
    <name evidence="2" type="ORF">K435DRAFT_810311</name>
</gene>
<dbReference type="EMBL" id="ML179960">
    <property type="protein sequence ID" value="THU79926.1"/>
    <property type="molecule type" value="Genomic_DNA"/>
</dbReference>
<accession>A0A4S8KVH4</accession>
<feature type="region of interest" description="Disordered" evidence="1">
    <location>
        <begin position="33"/>
        <end position="163"/>
    </location>
</feature>